<dbReference type="Proteomes" id="UP000322234">
    <property type="component" value="Unassembled WGS sequence"/>
</dbReference>
<dbReference type="EMBL" id="VBQZ03000022">
    <property type="protein sequence ID" value="MXQ84706.1"/>
    <property type="molecule type" value="Genomic_DNA"/>
</dbReference>
<evidence type="ECO:0000313" key="2">
    <source>
        <dbReference type="EMBL" id="MXQ84706.1"/>
    </source>
</evidence>
<sequence>MSAQSKNGNSSGFEVKMSELTWDSDPGSGRSFLHPSVWNSGSNLENTLLVCSTLTPPGKSGNSNPAMKAASSLA</sequence>
<evidence type="ECO:0000313" key="3">
    <source>
        <dbReference type="Proteomes" id="UP000322234"/>
    </source>
</evidence>
<proteinExistence type="predicted"/>
<organism evidence="2 3">
    <name type="scientific">Bos mutus</name>
    <name type="common">wild yak</name>
    <dbReference type="NCBI Taxonomy" id="72004"/>
    <lineage>
        <taxon>Eukaryota</taxon>
        <taxon>Metazoa</taxon>
        <taxon>Chordata</taxon>
        <taxon>Craniata</taxon>
        <taxon>Vertebrata</taxon>
        <taxon>Euteleostomi</taxon>
        <taxon>Mammalia</taxon>
        <taxon>Eutheria</taxon>
        <taxon>Laurasiatheria</taxon>
        <taxon>Artiodactyla</taxon>
        <taxon>Ruminantia</taxon>
        <taxon>Pecora</taxon>
        <taxon>Bovidae</taxon>
        <taxon>Bovinae</taxon>
        <taxon>Bos</taxon>
    </lineage>
</organism>
<feature type="compositionally biased region" description="Polar residues" evidence="1">
    <location>
        <begin position="54"/>
        <end position="65"/>
    </location>
</feature>
<comment type="caution">
    <text evidence="2">The sequence shown here is derived from an EMBL/GenBank/DDBJ whole genome shotgun (WGS) entry which is preliminary data.</text>
</comment>
<accession>A0A6B0R8X6</accession>
<name>A0A6B0R8X6_9CETA</name>
<gene>
    <name evidence="2" type="ORF">E5288_WYG016771</name>
</gene>
<dbReference type="AlphaFoldDB" id="A0A6B0R8X6"/>
<evidence type="ECO:0000256" key="1">
    <source>
        <dbReference type="SAM" id="MobiDB-lite"/>
    </source>
</evidence>
<reference evidence="2" key="1">
    <citation type="submission" date="2019-10" db="EMBL/GenBank/DDBJ databases">
        <title>The sequence and de novo assembly of the wild yak genome.</title>
        <authorList>
            <person name="Liu Y."/>
        </authorList>
    </citation>
    <scope>NUCLEOTIDE SEQUENCE [LARGE SCALE GENOMIC DNA]</scope>
    <source>
        <strain evidence="2">WY2019</strain>
    </source>
</reference>
<protein>
    <submittedName>
        <fullName evidence="2">Uncharacterized protein</fullName>
    </submittedName>
</protein>
<keyword evidence="3" id="KW-1185">Reference proteome</keyword>
<feature type="region of interest" description="Disordered" evidence="1">
    <location>
        <begin position="54"/>
        <end position="74"/>
    </location>
</feature>